<dbReference type="InterPro" id="IPR039008">
    <property type="entry name" value="IF_rod_dom"/>
</dbReference>
<protein>
    <recommendedName>
        <fullName evidence="4">IF rod domain-containing protein</fullName>
    </recommendedName>
</protein>
<accession>A0A3B4Y7L9</accession>
<evidence type="ECO:0000313" key="5">
    <source>
        <dbReference type="Ensembl" id="ENSSLDP00000026845.1"/>
    </source>
</evidence>
<dbReference type="GeneTree" id="ENSGT00950000182969"/>
<proteinExistence type="predicted"/>
<dbReference type="GO" id="GO:0005882">
    <property type="term" value="C:intermediate filament"/>
    <property type="evidence" value="ECO:0007669"/>
    <property type="project" value="UniProtKB-KW"/>
</dbReference>
<dbReference type="SUPFAM" id="SSF64593">
    <property type="entry name" value="Intermediate filament protein, coiled coil region"/>
    <property type="match status" value="1"/>
</dbReference>
<evidence type="ECO:0000256" key="1">
    <source>
        <dbReference type="ARBA" id="ARBA00022754"/>
    </source>
</evidence>
<keyword evidence="1" id="KW-0403">Intermediate filament</keyword>
<name>A0A3B4Y7L9_SERLL</name>
<feature type="coiled-coil region" evidence="3">
    <location>
        <begin position="30"/>
        <end position="64"/>
    </location>
</feature>
<reference evidence="5" key="2">
    <citation type="submission" date="2025-09" db="UniProtKB">
        <authorList>
            <consortium name="Ensembl"/>
        </authorList>
    </citation>
    <scope>IDENTIFICATION</scope>
</reference>
<dbReference type="GO" id="GO:0005198">
    <property type="term" value="F:structural molecule activity"/>
    <property type="evidence" value="ECO:0007669"/>
    <property type="project" value="InterPro"/>
</dbReference>
<dbReference type="Pfam" id="PF00038">
    <property type="entry name" value="Filament"/>
    <property type="match status" value="1"/>
</dbReference>
<sequence length="85" mass="9689">ETKHQPQRLKAAVPLTATRDNLIGNEKFTMQNLNDRLATYLAKVAALEKANAELELKIRQFVESKVGPTTRDYSAYFNNCKIHLQ</sequence>
<organism evidence="5 6">
    <name type="scientific">Seriola lalandi dorsalis</name>
    <dbReference type="NCBI Taxonomy" id="1841481"/>
    <lineage>
        <taxon>Eukaryota</taxon>
        <taxon>Metazoa</taxon>
        <taxon>Chordata</taxon>
        <taxon>Craniata</taxon>
        <taxon>Vertebrata</taxon>
        <taxon>Euteleostomi</taxon>
        <taxon>Actinopterygii</taxon>
        <taxon>Neopterygii</taxon>
        <taxon>Teleostei</taxon>
        <taxon>Neoteleostei</taxon>
        <taxon>Acanthomorphata</taxon>
        <taxon>Carangaria</taxon>
        <taxon>Carangiformes</taxon>
        <taxon>Carangidae</taxon>
        <taxon>Seriola</taxon>
    </lineage>
</organism>
<evidence type="ECO:0000256" key="3">
    <source>
        <dbReference type="SAM" id="Coils"/>
    </source>
</evidence>
<evidence type="ECO:0000256" key="2">
    <source>
        <dbReference type="ARBA" id="ARBA00023054"/>
    </source>
</evidence>
<dbReference type="InterPro" id="IPR002957">
    <property type="entry name" value="Keratin_I"/>
</dbReference>
<reference evidence="5" key="1">
    <citation type="submission" date="2025-08" db="UniProtKB">
        <authorList>
            <consortium name="Ensembl"/>
        </authorList>
    </citation>
    <scope>IDENTIFICATION</scope>
</reference>
<dbReference type="PANTHER" id="PTHR23239">
    <property type="entry name" value="INTERMEDIATE FILAMENT"/>
    <property type="match status" value="1"/>
</dbReference>
<dbReference type="PROSITE" id="PS51842">
    <property type="entry name" value="IF_ROD_2"/>
    <property type="match status" value="1"/>
</dbReference>
<evidence type="ECO:0000259" key="4">
    <source>
        <dbReference type="PROSITE" id="PS51842"/>
    </source>
</evidence>
<evidence type="ECO:0000313" key="6">
    <source>
        <dbReference type="Proteomes" id="UP000261360"/>
    </source>
</evidence>
<dbReference type="STRING" id="1841481.ENSSLDP00000026845"/>
<dbReference type="PANTHER" id="PTHR23239:SF367">
    <property type="entry name" value="KERATIN 15-RELATED"/>
    <property type="match status" value="1"/>
</dbReference>
<keyword evidence="2 3" id="KW-0175">Coiled coil</keyword>
<dbReference type="Proteomes" id="UP000261360">
    <property type="component" value="Unplaced"/>
</dbReference>
<keyword evidence="6" id="KW-1185">Reference proteome</keyword>
<dbReference type="AlphaFoldDB" id="A0A3B4Y7L9"/>
<dbReference type="Ensembl" id="ENSSLDT00000027673.1">
    <property type="protein sequence ID" value="ENSSLDP00000026845.1"/>
    <property type="gene ID" value="ENSSLDG00000020856.1"/>
</dbReference>
<feature type="domain" description="IF rod" evidence="4">
    <location>
        <begin position="26"/>
        <end position="85"/>
    </location>
</feature>